<keyword evidence="3" id="KW-1185">Reference proteome</keyword>
<feature type="region of interest" description="Disordered" evidence="1">
    <location>
        <begin position="1"/>
        <end position="22"/>
    </location>
</feature>
<organism evidence="2 3">
    <name type="scientific">Kribbella koreensis</name>
    <dbReference type="NCBI Taxonomy" id="57909"/>
    <lineage>
        <taxon>Bacteria</taxon>
        <taxon>Bacillati</taxon>
        <taxon>Actinomycetota</taxon>
        <taxon>Actinomycetes</taxon>
        <taxon>Propionibacteriales</taxon>
        <taxon>Kribbellaceae</taxon>
        <taxon>Kribbella</taxon>
    </lineage>
</organism>
<accession>A0ABN1QY65</accession>
<evidence type="ECO:0000256" key="1">
    <source>
        <dbReference type="SAM" id="MobiDB-lite"/>
    </source>
</evidence>
<dbReference type="Proteomes" id="UP001500542">
    <property type="component" value="Unassembled WGS sequence"/>
</dbReference>
<reference evidence="2 3" key="1">
    <citation type="journal article" date="2019" name="Int. J. Syst. Evol. Microbiol.">
        <title>The Global Catalogue of Microorganisms (GCM) 10K type strain sequencing project: providing services to taxonomists for standard genome sequencing and annotation.</title>
        <authorList>
            <consortium name="The Broad Institute Genomics Platform"/>
            <consortium name="The Broad Institute Genome Sequencing Center for Infectious Disease"/>
            <person name="Wu L."/>
            <person name="Ma J."/>
        </authorList>
    </citation>
    <scope>NUCLEOTIDE SEQUENCE [LARGE SCALE GENOMIC DNA]</scope>
    <source>
        <strain evidence="2 3">JCM 10977</strain>
    </source>
</reference>
<gene>
    <name evidence="2" type="ORF">GCM10009554_47130</name>
</gene>
<protein>
    <submittedName>
        <fullName evidence="2">Uncharacterized protein</fullName>
    </submittedName>
</protein>
<dbReference type="EMBL" id="BAAAHK010000012">
    <property type="protein sequence ID" value="GAA0948991.1"/>
    <property type="molecule type" value="Genomic_DNA"/>
</dbReference>
<name>A0ABN1QY65_9ACTN</name>
<evidence type="ECO:0000313" key="3">
    <source>
        <dbReference type="Proteomes" id="UP001500542"/>
    </source>
</evidence>
<proteinExistence type="predicted"/>
<sequence length="67" mass="7222">MLDWHRQTQAQTASPGPVTPRAENVHFVAVPPMSARFTVQQAIFESCPRAVSESVTPNLSTSPSGTN</sequence>
<comment type="caution">
    <text evidence="2">The sequence shown here is derived from an EMBL/GenBank/DDBJ whole genome shotgun (WGS) entry which is preliminary data.</text>
</comment>
<evidence type="ECO:0000313" key="2">
    <source>
        <dbReference type="EMBL" id="GAA0948991.1"/>
    </source>
</evidence>